<comment type="subunit">
    <text evidence="13">Homodimer which binds Holliday junction (HJ) DNA. The HJ becomes 2-fold symmetrical on binding to RuvC with unstacked arms; it has a different conformation from HJ DNA in complex with RuvA. In the full resolvosome a probable DNA-RuvA(4)-RuvB(12)-RuvC(2) complex forms which resolves the HJ.</text>
</comment>
<feature type="binding site" evidence="13">
    <location>
        <position position="71"/>
    </location>
    <ligand>
        <name>Mg(2+)</name>
        <dbReference type="ChEBI" id="CHEBI:18420"/>
        <label>2</label>
    </ligand>
</feature>
<evidence type="ECO:0000313" key="15">
    <source>
        <dbReference type="EMBL" id="PIT92729.1"/>
    </source>
</evidence>
<evidence type="ECO:0000256" key="2">
    <source>
        <dbReference type="ARBA" id="ARBA00022490"/>
    </source>
</evidence>
<keyword evidence="3 13" id="KW-0540">Nuclease</keyword>
<name>A0A2M6WIY1_9BACT</name>
<dbReference type="PANTHER" id="PTHR30194">
    <property type="entry name" value="CROSSOVER JUNCTION ENDODEOXYRIBONUCLEASE RUVC"/>
    <property type="match status" value="1"/>
</dbReference>
<dbReference type="PANTHER" id="PTHR30194:SF3">
    <property type="entry name" value="CROSSOVER JUNCTION ENDODEOXYRIBONUCLEASE RUVC"/>
    <property type="match status" value="1"/>
</dbReference>
<proteinExistence type="inferred from homology"/>
<organism evidence="15 16">
    <name type="scientific">Candidatus Harrisonbacteria bacterium CG10_big_fil_rev_8_21_14_0_10_42_17</name>
    <dbReference type="NCBI Taxonomy" id="1974584"/>
    <lineage>
        <taxon>Bacteria</taxon>
        <taxon>Candidatus Harrisoniibacteriota</taxon>
    </lineage>
</organism>
<dbReference type="GO" id="GO:0006281">
    <property type="term" value="P:DNA repair"/>
    <property type="evidence" value="ECO:0007669"/>
    <property type="project" value="UniProtKB-UniRule"/>
</dbReference>
<protein>
    <recommendedName>
        <fullName evidence="13 14">Crossover junction endodeoxyribonuclease RuvC</fullName>
        <ecNumber evidence="13 14">3.1.21.10</ecNumber>
    </recommendedName>
    <alternativeName>
        <fullName evidence="13">Holliday junction nuclease RuvC</fullName>
    </alternativeName>
    <alternativeName>
        <fullName evidence="13">Holliday junction resolvase RuvC</fullName>
    </alternativeName>
</protein>
<feature type="binding site" evidence="13">
    <location>
        <position position="144"/>
    </location>
    <ligand>
        <name>Mg(2+)</name>
        <dbReference type="ChEBI" id="CHEBI:18420"/>
        <label>1</label>
    </ligand>
</feature>
<accession>A0A2M6WIY1</accession>
<sequence length="170" mass="18536">MENNMRVLGIDPGTNRIGYGLVSSSKNTLTAIAHGVIEIPPKTETQHRIKSLGDQFSQLLKNLKPTHIGIESLFFSKNKKTALSVAEARGVLLFLALQCNVPVIECQPNKVKMAVTNYGNADKRAVAKMVRKILRIPEIEGRDDASDALAVAITAANEFREQKNNGRIGG</sequence>
<dbReference type="Gene3D" id="3.30.420.10">
    <property type="entry name" value="Ribonuclease H-like superfamily/Ribonuclease H"/>
    <property type="match status" value="1"/>
</dbReference>
<dbReference type="GO" id="GO:0000287">
    <property type="term" value="F:magnesium ion binding"/>
    <property type="evidence" value="ECO:0007669"/>
    <property type="project" value="UniProtKB-UniRule"/>
</dbReference>
<feature type="binding site" evidence="13">
    <location>
        <position position="11"/>
    </location>
    <ligand>
        <name>Mg(2+)</name>
        <dbReference type="ChEBI" id="CHEBI:18420"/>
        <label>1</label>
    </ligand>
</feature>
<dbReference type="GO" id="GO:0048476">
    <property type="term" value="C:Holliday junction resolvase complex"/>
    <property type="evidence" value="ECO:0007669"/>
    <property type="project" value="UniProtKB-UniRule"/>
</dbReference>
<dbReference type="InterPro" id="IPR012337">
    <property type="entry name" value="RNaseH-like_sf"/>
</dbReference>
<evidence type="ECO:0000256" key="11">
    <source>
        <dbReference type="ARBA" id="ARBA00023204"/>
    </source>
</evidence>
<dbReference type="EMBL" id="PFBA01000012">
    <property type="protein sequence ID" value="PIT92729.1"/>
    <property type="molecule type" value="Genomic_DNA"/>
</dbReference>
<comment type="cofactor">
    <cofactor evidence="13">
        <name>Mg(2+)</name>
        <dbReference type="ChEBI" id="CHEBI:18420"/>
    </cofactor>
    <text evidence="13">Binds 2 Mg(2+) ion per subunit.</text>
</comment>
<keyword evidence="7 13" id="KW-0378">Hydrolase</keyword>
<comment type="function">
    <text evidence="13">The RuvA-RuvB-RuvC complex processes Holliday junction (HJ) DNA during genetic recombination and DNA repair. Endonuclease that resolves HJ intermediates. Cleaves cruciform DNA by making single-stranded nicks across the HJ at symmetrical positions within the homologous arms, yielding a 5'-phosphate and a 3'-hydroxyl group; requires a central core of homology in the junction. The consensus cleavage sequence is 5'-(A/T)TT(C/G)-3'. Cleavage occurs on the 3'-side of the TT dinucleotide at the point of strand exchange. HJ branch migration catalyzed by RuvA-RuvB allows RuvC to scan DNA until it finds its consensus sequence, where it cleaves and resolves the cruciform DNA.</text>
</comment>
<gene>
    <name evidence="13" type="primary">ruvC</name>
    <name evidence="15" type="ORF">COU08_01015</name>
</gene>
<dbReference type="AlphaFoldDB" id="A0A2M6WIY1"/>
<evidence type="ECO:0000256" key="5">
    <source>
        <dbReference type="ARBA" id="ARBA00022759"/>
    </source>
</evidence>
<keyword evidence="5 13" id="KW-0255">Endonuclease</keyword>
<dbReference type="InterPro" id="IPR036397">
    <property type="entry name" value="RNaseH_sf"/>
</dbReference>
<dbReference type="FunFam" id="3.30.420.10:FF:000002">
    <property type="entry name" value="Crossover junction endodeoxyribonuclease RuvC"/>
    <property type="match status" value="1"/>
</dbReference>
<reference evidence="16" key="1">
    <citation type="submission" date="2017-09" db="EMBL/GenBank/DDBJ databases">
        <title>Depth-based differentiation of microbial function through sediment-hosted aquifers and enrichment of novel symbionts in the deep terrestrial subsurface.</title>
        <authorList>
            <person name="Probst A.J."/>
            <person name="Ladd B."/>
            <person name="Jarett J.K."/>
            <person name="Geller-Mcgrath D.E."/>
            <person name="Sieber C.M.K."/>
            <person name="Emerson J.B."/>
            <person name="Anantharaman K."/>
            <person name="Thomas B.C."/>
            <person name="Malmstrom R."/>
            <person name="Stieglmeier M."/>
            <person name="Klingl A."/>
            <person name="Woyke T."/>
            <person name="Ryan C.M."/>
            <person name="Banfield J.F."/>
        </authorList>
    </citation>
    <scope>NUCLEOTIDE SEQUENCE [LARGE SCALE GENOMIC DNA]</scope>
</reference>
<dbReference type="GO" id="GO:0006310">
    <property type="term" value="P:DNA recombination"/>
    <property type="evidence" value="ECO:0007669"/>
    <property type="project" value="UniProtKB-UniRule"/>
</dbReference>
<keyword evidence="6 13" id="KW-0227">DNA damage</keyword>
<dbReference type="HAMAP" id="MF_00034">
    <property type="entry name" value="RuvC"/>
    <property type="match status" value="1"/>
</dbReference>
<evidence type="ECO:0000256" key="8">
    <source>
        <dbReference type="ARBA" id="ARBA00022842"/>
    </source>
</evidence>
<dbReference type="Proteomes" id="UP000228635">
    <property type="component" value="Unassembled WGS sequence"/>
</dbReference>
<dbReference type="InterPro" id="IPR002176">
    <property type="entry name" value="X-over_junc_endoDNase_RuvC"/>
</dbReference>
<dbReference type="CDD" id="cd16962">
    <property type="entry name" value="RuvC"/>
    <property type="match status" value="1"/>
</dbReference>
<dbReference type="GO" id="GO:0008821">
    <property type="term" value="F:crossover junction DNA endonuclease activity"/>
    <property type="evidence" value="ECO:0007669"/>
    <property type="project" value="UniProtKB-UniRule"/>
</dbReference>
<evidence type="ECO:0000256" key="12">
    <source>
        <dbReference type="ARBA" id="ARBA00029354"/>
    </source>
</evidence>
<feature type="active site" evidence="13">
    <location>
        <position position="144"/>
    </location>
</feature>
<keyword evidence="4 13" id="KW-0479">Metal-binding</keyword>
<comment type="catalytic activity">
    <reaction evidence="12 13">
        <text>Endonucleolytic cleavage at a junction such as a reciprocal single-stranded crossover between two homologous DNA duplexes (Holliday junction).</text>
        <dbReference type="EC" id="3.1.21.10"/>
    </reaction>
</comment>
<evidence type="ECO:0000256" key="10">
    <source>
        <dbReference type="ARBA" id="ARBA00023172"/>
    </source>
</evidence>
<evidence type="ECO:0000313" key="16">
    <source>
        <dbReference type="Proteomes" id="UP000228635"/>
    </source>
</evidence>
<dbReference type="NCBIfam" id="NF000711">
    <property type="entry name" value="PRK00039.2-1"/>
    <property type="match status" value="1"/>
</dbReference>
<dbReference type="SUPFAM" id="SSF53098">
    <property type="entry name" value="Ribonuclease H-like"/>
    <property type="match status" value="1"/>
</dbReference>
<dbReference type="EC" id="3.1.21.10" evidence="13 14"/>
<keyword evidence="9 13" id="KW-0238">DNA-binding</keyword>
<keyword evidence="8 13" id="KW-0460">Magnesium</keyword>
<comment type="similarity">
    <text evidence="1 13">Belongs to the RuvC family.</text>
</comment>
<evidence type="ECO:0000256" key="1">
    <source>
        <dbReference type="ARBA" id="ARBA00009518"/>
    </source>
</evidence>
<feature type="active site" evidence="13">
    <location>
        <position position="71"/>
    </location>
</feature>
<dbReference type="PRINTS" id="PR00696">
    <property type="entry name" value="RSOLVASERUVC"/>
</dbReference>
<keyword evidence="11 13" id="KW-0234">DNA repair</keyword>
<dbReference type="GO" id="GO:0005737">
    <property type="term" value="C:cytoplasm"/>
    <property type="evidence" value="ECO:0007669"/>
    <property type="project" value="UniProtKB-SubCell"/>
</dbReference>
<evidence type="ECO:0000256" key="13">
    <source>
        <dbReference type="HAMAP-Rule" id="MF_00034"/>
    </source>
</evidence>
<evidence type="ECO:0000256" key="6">
    <source>
        <dbReference type="ARBA" id="ARBA00022763"/>
    </source>
</evidence>
<evidence type="ECO:0000256" key="4">
    <source>
        <dbReference type="ARBA" id="ARBA00022723"/>
    </source>
</evidence>
<comment type="caution">
    <text evidence="15">The sequence shown here is derived from an EMBL/GenBank/DDBJ whole genome shotgun (WGS) entry which is preliminary data.</text>
</comment>
<dbReference type="Pfam" id="PF02075">
    <property type="entry name" value="RuvC"/>
    <property type="match status" value="1"/>
</dbReference>
<feature type="active site" evidence="13">
    <location>
        <position position="11"/>
    </location>
</feature>
<keyword evidence="2 13" id="KW-0963">Cytoplasm</keyword>
<comment type="subcellular location">
    <subcellularLocation>
        <location evidence="13">Cytoplasm</location>
    </subcellularLocation>
</comment>
<dbReference type="NCBIfam" id="TIGR00228">
    <property type="entry name" value="ruvC"/>
    <property type="match status" value="1"/>
</dbReference>
<dbReference type="GO" id="GO:0003677">
    <property type="term" value="F:DNA binding"/>
    <property type="evidence" value="ECO:0007669"/>
    <property type="project" value="UniProtKB-KW"/>
</dbReference>
<evidence type="ECO:0000256" key="7">
    <source>
        <dbReference type="ARBA" id="ARBA00022801"/>
    </source>
</evidence>
<evidence type="ECO:0000256" key="9">
    <source>
        <dbReference type="ARBA" id="ARBA00023125"/>
    </source>
</evidence>
<keyword evidence="10 13" id="KW-0233">DNA recombination</keyword>
<evidence type="ECO:0000256" key="14">
    <source>
        <dbReference type="NCBIfam" id="TIGR00228"/>
    </source>
</evidence>
<evidence type="ECO:0000256" key="3">
    <source>
        <dbReference type="ARBA" id="ARBA00022722"/>
    </source>
</evidence>